<organism evidence="2 3">
    <name type="scientific">Chryseolinea lacunae</name>
    <dbReference type="NCBI Taxonomy" id="2801331"/>
    <lineage>
        <taxon>Bacteria</taxon>
        <taxon>Pseudomonadati</taxon>
        <taxon>Bacteroidota</taxon>
        <taxon>Cytophagia</taxon>
        <taxon>Cytophagales</taxon>
        <taxon>Fulvivirgaceae</taxon>
        <taxon>Chryseolinea</taxon>
    </lineage>
</organism>
<dbReference type="PANTHER" id="PTHR34406:SF1">
    <property type="entry name" value="PROTEIN YCEI"/>
    <property type="match status" value="1"/>
</dbReference>
<comment type="caution">
    <text evidence="2">The sequence shown here is derived from an EMBL/GenBank/DDBJ whole genome shotgun (WGS) entry which is preliminary data.</text>
</comment>
<accession>A0ABS1KW66</accession>
<evidence type="ECO:0000313" key="2">
    <source>
        <dbReference type="EMBL" id="MBL0743718.1"/>
    </source>
</evidence>
<dbReference type="SUPFAM" id="SSF101874">
    <property type="entry name" value="YceI-like"/>
    <property type="match status" value="1"/>
</dbReference>
<dbReference type="SMART" id="SM00867">
    <property type="entry name" value="YceI"/>
    <property type="match status" value="1"/>
</dbReference>
<dbReference type="InterPro" id="IPR007372">
    <property type="entry name" value="Lipid/polyisoprenoid-bd_YceI"/>
</dbReference>
<dbReference type="InterPro" id="IPR036761">
    <property type="entry name" value="TTHA0802/YceI-like_sf"/>
</dbReference>
<sequence length="177" mass="19501">MAKTTWSLDPTHSEVQFKVRHLMVSWVTGAFQKFEATVETEGDDIATASVTFKADLSSISTNNEQRDAHLRSGDFFDADNHPQVSFVSNKLEKVTDADYKMHGTLTMRGVSKPLTVNVDFGGIVKDPWGNTRAGFTMNGKLNRKDFGISFSMLSETGGVLLGDDVTLNANMEFVQAK</sequence>
<evidence type="ECO:0000259" key="1">
    <source>
        <dbReference type="SMART" id="SM00867"/>
    </source>
</evidence>
<dbReference type="Proteomes" id="UP000613030">
    <property type="component" value="Unassembled WGS sequence"/>
</dbReference>
<dbReference type="EMBL" id="JAERRB010000008">
    <property type="protein sequence ID" value="MBL0743718.1"/>
    <property type="molecule type" value="Genomic_DNA"/>
</dbReference>
<reference evidence="2 3" key="1">
    <citation type="submission" date="2021-01" db="EMBL/GenBank/DDBJ databases">
        <title>Chryseolinea sp. Jin1 Genome sequencing and assembly.</title>
        <authorList>
            <person name="Kim I."/>
        </authorList>
    </citation>
    <scope>NUCLEOTIDE SEQUENCE [LARGE SCALE GENOMIC DNA]</scope>
    <source>
        <strain evidence="2 3">Jin1</strain>
    </source>
</reference>
<dbReference type="PANTHER" id="PTHR34406">
    <property type="entry name" value="PROTEIN YCEI"/>
    <property type="match status" value="1"/>
</dbReference>
<gene>
    <name evidence="2" type="ORF">JI741_20980</name>
</gene>
<dbReference type="RefSeq" id="WP_202013121.1">
    <property type="nucleotide sequence ID" value="NZ_JAERRB010000008.1"/>
</dbReference>
<proteinExistence type="predicted"/>
<feature type="domain" description="Lipid/polyisoprenoid-binding YceI-like" evidence="1">
    <location>
        <begin position="5"/>
        <end position="174"/>
    </location>
</feature>
<dbReference type="Gene3D" id="2.40.128.110">
    <property type="entry name" value="Lipid/polyisoprenoid-binding, YceI-like"/>
    <property type="match status" value="1"/>
</dbReference>
<evidence type="ECO:0000313" key="3">
    <source>
        <dbReference type="Proteomes" id="UP000613030"/>
    </source>
</evidence>
<protein>
    <submittedName>
        <fullName evidence="2">YceI family protein</fullName>
    </submittedName>
</protein>
<name>A0ABS1KW66_9BACT</name>
<dbReference type="Pfam" id="PF04264">
    <property type="entry name" value="YceI"/>
    <property type="match status" value="1"/>
</dbReference>
<keyword evidence="3" id="KW-1185">Reference proteome</keyword>